<accession>A0A4U0WIU8</accession>
<evidence type="ECO:0000313" key="2">
    <source>
        <dbReference type="Proteomes" id="UP000309340"/>
    </source>
</evidence>
<proteinExistence type="predicted"/>
<protein>
    <submittedName>
        <fullName evidence="1">Uncharacterized protein</fullName>
    </submittedName>
</protein>
<comment type="caution">
    <text evidence="1">The sequence shown here is derived from an EMBL/GenBank/DDBJ whole genome shotgun (WGS) entry which is preliminary data.</text>
</comment>
<gene>
    <name evidence="1" type="ORF">B0A55_10276</name>
</gene>
<dbReference type="Proteomes" id="UP000309340">
    <property type="component" value="Unassembled WGS sequence"/>
</dbReference>
<organism evidence="1 2">
    <name type="scientific">Friedmanniomyces simplex</name>
    <dbReference type="NCBI Taxonomy" id="329884"/>
    <lineage>
        <taxon>Eukaryota</taxon>
        <taxon>Fungi</taxon>
        <taxon>Dikarya</taxon>
        <taxon>Ascomycota</taxon>
        <taxon>Pezizomycotina</taxon>
        <taxon>Dothideomycetes</taxon>
        <taxon>Dothideomycetidae</taxon>
        <taxon>Mycosphaerellales</taxon>
        <taxon>Teratosphaeriaceae</taxon>
        <taxon>Friedmanniomyces</taxon>
    </lineage>
</organism>
<evidence type="ECO:0000313" key="1">
    <source>
        <dbReference type="EMBL" id="TKA62567.1"/>
    </source>
</evidence>
<keyword evidence="2" id="KW-1185">Reference proteome</keyword>
<reference evidence="1 2" key="1">
    <citation type="submission" date="2017-03" db="EMBL/GenBank/DDBJ databases">
        <title>Genomes of endolithic fungi from Antarctica.</title>
        <authorList>
            <person name="Coleine C."/>
            <person name="Masonjones S."/>
            <person name="Stajich J.E."/>
        </authorList>
    </citation>
    <scope>NUCLEOTIDE SEQUENCE [LARGE SCALE GENOMIC DNA]</scope>
    <source>
        <strain evidence="1 2">CCFEE 5184</strain>
    </source>
</reference>
<sequence length="241" mass="26974">MALPAYTTKTIARDQLARMTLVIRDFVSHYDKHHKEPRPSDAQECACGESLIGDIIDASFNVPGVKGNMTIPAFPSPLRESQEYEVAALVQESYAGNLDDVTELWYVEQFPRYNDKVVPDTPSPSLHDLGAAVDWAALCTRASSESNLLHYVSNDAVDMLELKRSQVHLTKVMQKGRKTRASVSWPPTGRSRSVSEASEVDIDWVRVRKTAAAWRLRLGREIGSEEMVESAWSVLEELRGE</sequence>
<name>A0A4U0WIU8_9PEZI</name>
<dbReference type="AlphaFoldDB" id="A0A4U0WIU8"/>
<dbReference type="EMBL" id="NAJQ01001059">
    <property type="protein sequence ID" value="TKA62567.1"/>
    <property type="molecule type" value="Genomic_DNA"/>
</dbReference>
<dbReference type="OrthoDB" id="3850906at2759"/>